<evidence type="ECO:0000256" key="7">
    <source>
        <dbReference type="SAM" id="MobiDB-lite"/>
    </source>
</evidence>
<dbReference type="Pfam" id="PF00046">
    <property type="entry name" value="Homeodomain"/>
    <property type="match status" value="1"/>
</dbReference>
<dbReference type="GO" id="GO:0030182">
    <property type="term" value="P:neuron differentiation"/>
    <property type="evidence" value="ECO:0007669"/>
    <property type="project" value="TreeGrafter"/>
</dbReference>
<dbReference type="EMBL" id="CACVKT020005599">
    <property type="protein sequence ID" value="CAC5395995.1"/>
    <property type="molecule type" value="Genomic_DNA"/>
</dbReference>
<protein>
    <submittedName>
        <fullName evidence="9">EMX</fullName>
    </submittedName>
</protein>
<keyword evidence="3 5" id="KW-0371">Homeobox</keyword>
<dbReference type="GO" id="GO:0000981">
    <property type="term" value="F:DNA-binding transcription factor activity, RNA polymerase II-specific"/>
    <property type="evidence" value="ECO:0007669"/>
    <property type="project" value="InterPro"/>
</dbReference>
<evidence type="ECO:0000313" key="9">
    <source>
        <dbReference type="EMBL" id="CAC5395995.1"/>
    </source>
</evidence>
<feature type="compositionally biased region" description="Acidic residues" evidence="7">
    <location>
        <begin position="251"/>
        <end position="260"/>
    </location>
</feature>
<feature type="region of interest" description="Disordered" evidence="7">
    <location>
        <begin position="1"/>
        <end position="36"/>
    </location>
</feature>
<dbReference type="AlphaFoldDB" id="A0A6J8CIY4"/>
<evidence type="ECO:0000256" key="2">
    <source>
        <dbReference type="ARBA" id="ARBA00023125"/>
    </source>
</evidence>
<dbReference type="CDD" id="cd00086">
    <property type="entry name" value="homeodomain"/>
    <property type="match status" value="1"/>
</dbReference>
<dbReference type="FunFam" id="1.10.10.60:FF:000081">
    <property type="entry name" value="Empty spiracles homeobox 2"/>
    <property type="match status" value="1"/>
</dbReference>
<evidence type="ECO:0000256" key="4">
    <source>
        <dbReference type="ARBA" id="ARBA00023242"/>
    </source>
</evidence>
<dbReference type="InterPro" id="IPR017970">
    <property type="entry name" value="Homeobox_CS"/>
</dbReference>
<feature type="compositionally biased region" description="Basic and acidic residues" evidence="7">
    <location>
        <begin position="261"/>
        <end position="301"/>
    </location>
</feature>
<feature type="compositionally biased region" description="Basic and acidic residues" evidence="7">
    <location>
        <begin position="20"/>
        <end position="36"/>
    </location>
</feature>
<dbReference type="Proteomes" id="UP000507470">
    <property type="component" value="Unassembled WGS sequence"/>
</dbReference>
<dbReference type="PRINTS" id="PR00031">
    <property type="entry name" value="HTHREPRESSR"/>
</dbReference>
<keyword evidence="2 5" id="KW-0238">DNA-binding</keyword>
<feature type="DNA-binding region" description="Homeobox" evidence="5">
    <location>
        <begin position="169"/>
        <end position="228"/>
    </location>
</feature>
<proteinExistence type="predicted"/>
<evidence type="ECO:0000256" key="1">
    <source>
        <dbReference type="ARBA" id="ARBA00004123"/>
    </source>
</evidence>
<dbReference type="PROSITE" id="PS50071">
    <property type="entry name" value="HOMEOBOX_2"/>
    <property type="match status" value="1"/>
</dbReference>
<dbReference type="SMART" id="SM00389">
    <property type="entry name" value="HOX"/>
    <property type="match status" value="1"/>
</dbReference>
<dbReference type="InterPro" id="IPR050877">
    <property type="entry name" value="EMX-VAX-Noto_Homeobox_TFs"/>
</dbReference>
<dbReference type="InterPro" id="IPR009057">
    <property type="entry name" value="Homeodomain-like_sf"/>
</dbReference>
<keyword evidence="10" id="KW-1185">Reference proteome</keyword>
<evidence type="ECO:0000259" key="8">
    <source>
        <dbReference type="PROSITE" id="PS50071"/>
    </source>
</evidence>
<dbReference type="GO" id="GO:0000978">
    <property type="term" value="F:RNA polymerase II cis-regulatory region sequence-specific DNA binding"/>
    <property type="evidence" value="ECO:0007669"/>
    <property type="project" value="TreeGrafter"/>
</dbReference>
<evidence type="ECO:0000256" key="6">
    <source>
        <dbReference type="RuleBase" id="RU000682"/>
    </source>
</evidence>
<dbReference type="GO" id="GO:0007420">
    <property type="term" value="P:brain development"/>
    <property type="evidence" value="ECO:0007669"/>
    <property type="project" value="TreeGrafter"/>
</dbReference>
<dbReference type="Gene3D" id="1.10.10.60">
    <property type="entry name" value="Homeodomain-like"/>
    <property type="match status" value="1"/>
</dbReference>
<organism evidence="9 10">
    <name type="scientific">Mytilus coruscus</name>
    <name type="common">Sea mussel</name>
    <dbReference type="NCBI Taxonomy" id="42192"/>
    <lineage>
        <taxon>Eukaryota</taxon>
        <taxon>Metazoa</taxon>
        <taxon>Spiralia</taxon>
        <taxon>Lophotrochozoa</taxon>
        <taxon>Mollusca</taxon>
        <taxon>Bivalvia</taxon>
        <taxon>Autobranchia</taxon>
        <taxon>Pteriomorphia</taxon>
        <taxon>Mytilida</taxon>
        <taxon>Mytiloidea</taxon>
        <taxon>Mytilidae</taxon>
        <taxon>Mytilinae</taxon>
        <taxon>Mytilus</taxon>
    </lineage>
</organism>
<dbReference type="InterPro" id="IPR020479">
    <property type="entry name" value="HD_metazoa"/>
</dbReference>
<feature type="region of interest" description="Disordered" evidence="7">
    <location>
        <begin position="227"/>
        <end position="301"/>
    </location>
</feature>
<evidence type="ECO:0000313" key="10">
    <source>
        <dbReference type="Proteomes" id="UP000507470"/>
    </source>
</evidence>
<dbReference type="InterPro" id="IPR001356">
    <property type="entry name" value="HD"/>
</dbReference>
<feature type="domain" description="Homeobox" evidence="8">
    <location>
        <begin position="167"/>
        <end position="227"/>
    </location>
</feature>
<gene>
    <name evidence="9" type="ORF">MCOR_30607</name>
</gene>
<dbReference type="PRINTS" id="PR00024">
    <property type="entry name" value="HOMEOBOX"/>
</dbReference>
<dbReference type="PANTHER" id="PTHR24339:SF28">
    <property type="entry name" value="E5-RELATED"/>
    <property type="match status" value="1"/>
</dbReference>
<dbReference type="OrthoDB" id="6159439at2759"/>
<dbReference type="InterPro" id="IPR000047">
    <property type="entry name" value="HTH_motif"/>
</dbReference>
<keyword evidence="4 5" id="KW-0539">Nucleus</keyword>
<sequence>MERSTKKMSGFTIDSIMGKQSEKVEKPHQKEQHIRHTETELHVRQRQELLEMLNERKETLASAEEAMLRHDTSHPYHTASQSLKHLHDVLSAGATGTYLAPRVCRHPLSNLNLHSLGVPPQIPQPSPIHPLVLNSGRHLHPWDRYPGYYYPRYPVAATPSFLFQPYRKPKRIRTAFSPSQLLQLEKSFEKSHYVVGQERKDLAAELNLTETQVKVWFQNRRTKHKRVRSEEGDGIHSAASPCSDEARESDCDLSDFEDANPDERSKHKVLKKPDQRFKKKPDQRFQKKPDQQFKEETRPAV</sequence>
<evidence type="ECO:0000256" key="3">
    <source>
        <dbReference type="ARBA" id="ARBA00023155"/>
    </source>
</evidence>
<evidence type="ECO:0000256" key="5">
    <source>
        <dbReference type="PROSITE-ProRule" id="PRU00108"/>
    </source>
</evidence>
<dbReference type="PROSITE" id="PS00027">
    <property type="entry name" value="HOMEOBOX_1"/>
    <property type="match status" value="1"/>
</dbReference>
<accession>A0A6J8CIY4</accession>
<dbReference type="PANTHER" id="PTHR24339">
    <property type="entry name" value="HOMEOBOX PROTEIN EMX-RELATED"/>
    <property type="match status" value="1"/>
</dbReference>
<comment type="subcellular location">
    <subcellularLocation>
        <location evidence="1 5 6">Nucleus</location>
    </subcellularLocation>
</comment>
<dbReference type="GO" id="GO:0005634">
    <property type="term" value="C:nucleus"/>
    <property type="evidence" value="ECO:0007669"/>
    <property type="project" value="UniProtKB-SubCell"/>
</dbReference>
<dbReference type="SUPFAM" id="SSF46689">
    <property type="entry name" value="Homeodomain-like"/>
    <property type="match status" value="1"/>
</dbReference>
<name>A0A6J8CIY4_MYTCO</name>
<reference evidence="9 10" key="1">
    <citation type="submission" date="2020-06" db="EMBL/GenBank/DDBJ databases">
        <authorList>
            <person name="Li R."/>
            <person name="Bekaert M."/>
        </authorList>
    </citation>
    <scope>NUCLEOTIDE SEQUENCE [LARGE SCALE GENOMIC DNA]</scope>
    <source>
        <strain evidence="10">wild</strain>
    </source>
</reference>